<evidence type="ECO:0000313" key="2">
    <source>
        <dbReference type="EMBL" id="SNR14032.1"/>
    </source>
</evidence>
<accession>A0A238U4K6</accession>
<dbReference type="Proteomes" id="UP000215214">
    <property type="component" value="Chromosome TJEJU"/>
</dbReference>
<dbReference type="RefSeq" id="WP_095068899.1">
    <property type="nucleotide sequence ID" value="NZ_LT899436.1"/>
</dbReference>
<reference evidence="2 3" key="1">
    <citation type="submission" date="2017-07" db="EMBL/GenBank/DDBJ databases">
        <authorList>
            <person name="Sun Z.S."/>
            <person name="Albrecht U."/>
            <person name="Echele G."/>
            <person name="Lee C.C."/>
        </authorList>
    </citation>
    <scope>NUCLEOTIDE SEQUENCE [LARGE SCALE GENOMIC DNA]</scope>
    <source>
        <strain evidence="3">type strain: KCTC 22618</strain>
    </source>
</reference>
<dbReference type="AlphaFoldDB" id="A0A238U4K6"/>
<dbReference type="PANTHER" id="PTHR34406">
    <property type="entry name" value="PROTEIN YCEI"/>
    <property type="match status" value="1"/>
</dbReference>
<dbReference type="KEGG" id="tje:TJEJU_0229"/>
<gene>
    <name evidence="2" type="ORF">TJEJU_0229</name>
</gene>
<name>A0A238U4K6_9FLAO</name>
<dbReference type="Gene3D" id="2.40.128.110">
    <property type="entry name" value="Lipid/polyisoprenoid-binding, YceI-like"/>
    <property type="match status" value="1"/>
</dbReference>
<dbReference type="EMBL" id="LT899436">
    <property type="protein sequence ID" value="SNR14032.1"/>
    <property type="molecule type" value="Genomic_DNA"/>
</dbReference>
<dbReference type="SMART" id="SM00867">
    <property type="entry name" value="YceI"/>
    <property type="match status" value="1"/>
</dbReference>
<sequence>MRKIIILFVSLFSLLTGIEAQEKLTINTENSTIRWIGEYTFHFGGHDGYIQFKEGFFIKKGNKITGGEFVIDMNSMTNNDIKEQEGKDSLINHLKDPDFFDVPKYPIAKLEILTIEYFKNNKGKIHANMTIKEITKPITFNAEFNYDKKEMFARFKIDRRDWNVSYKSKFKNGAISDAIGFEVTINL</sequence>
<dbReference type="PANTHER" id="PTHR34406:SF1">
    <property type="entry name" value="PROTEIN YCEI"/>
    <property type="match status" value="1"/>
</dbReference>
<dbReference type="OrthoDB" id="951410at2"/>
<evidence type="ECO:0000259" key="1">
    <source>
        <dbReference type="SMART" id="SM00867"/>
    </source>
</evidence>
<organism evidence="2 3">
    <name type="scientific">Tenacibaculum jejuense</name>
    <dbReference type="NCBI Taxonomy" id="584609"/>
    <lineage>
        <taxon>Bacteria</taxon>
        <taxon>Pseudomonadati</taxon>
        <taxon>Bacteroidota</taxon>
        <taxon>Flavobacteriia</taxon>
        <taxon>Flavobacteriales</taxon>
        <taxon>Flavobacteriaceae</taxon>
        <taxon>Tenacibaculum</taxon>
    </lineage>
</organism>
<proteinExistence type="predicted"/>
<keyword evidence="3" id="KW-1185">Reference proteome</keyword>
<dbReference type="InterPro" id="IPR007372">
    <property type="entry name" value="Lipid/polyisoprenoid-bd_YceI"/>
</dbReference>
<dbReference type="SUPFAM" id="SSF101874">
    <property type="entry name" value="YceI-like"/>
    <property type="match status" value="1"/>
</dbReference>
<dbReference type="InterPro" id="IPR036761">
    <property type="entry name" value="TTHA0802/YceI-like_sf"/>
</dbReference>
<dbReference type="Pfam" id="PF04264">
    <property type="entry name" value="YceI"/>
    <property type="match status" value="1"/>
</dbReference>
<protein>
    <submittedName>
        <fullName evidence="2">YCE I like family protein</fullName>
    </submittedName>
</protein>
<evidence type="ECO:0000313" key="3">
    <source>
        <dbReference type="Proteomes" id="UP000215214"/>
    </source>
</evidence>
<feature type="domain" description="Lipid/polyisoprenoid-binding YceI-like" evidence="1">
    <location>
        <begin position="23"/>
        <end position="186"/>
    </location>
</feature>